<dbReference type="AlphaFoldDB" id="A0A8B9MSA3"/>
<dbReference type="Pfam" id="PF03847">
    <property type="entry name" value="TFIID_20kDa"/>
    <property type="match status" value="1"/>
</dbReference>
<reference evidence="9" key="2">
    <citation type="submission" date="2025-09" db="UniProtKB">
        <authorList>
            <consortium name="Ensembl"/>
        </authorList>
    </citation>
    <scope>IDENTIFICATION</scope>
</reference>
<sequence length="424" mass="47389">MSIYTSGILHRRSPPGPRKPCPTAVKPTLRHLSRCFSTVHAARGAGTSGYRRPPLQKLCFRNLLMSIPRGRPWGPPVPRTAEALFKAPLPARRHRKAPGYYLGHGEERLTSEGQCPDPSLTSLSFSLRRFFPPVSAFFSPQTRPFPASLASQRYANHAGHAGASRRLAFTENARGRLWAARRRACAATFYPDWRHCRPISVSGWRWAVPPEGLGAARRRERSRRRCLGPPAGHGELIGLGPHNPKKKQDLDKLYDLKAKAQQIMNQFGPSTLINLSNFSSIKPEPASTPPQSSMANSTTVAKMPGTPSGGGRLSPESNQVLTKKKLQDLVREVDPNEQLDEDVEEMLLQIADDFIESVVTAACQLARHRKSNTLEVKDVQLHLERQWNMWIPGFGSEEIRPYKKACTTEAHKQRMALIRKTTKK</sequence>
<feature type="domain" description="Transcription initiation factor TFIID subunit 12" evidence="8">
    <location>
        <begin position="322"/>
        <end position="389"/>
    </location>
</feature>
<evidence type="ECO:0000313" key="10">
    <source>
        <dbReference type="Proteomes" id="UP000694541"/>
    </source>
</evidence>
<dbReference type="GO" id="GO:0051123">
    <property type="term" value="P:RNA polymerase II preinitiation complex assembly"/>
    <property type="evidence" value="ECO:0007669"/>
    <property type="project" value="TreeGrafter"/>
</dbReference>
<dbReference type="GO" id="GO:0005669">
    <property type="term" value="C:transcription factor TFIID complex"/>
    <property type="evidence" value="ECO:0007669"/>
    <property type="project" value="InterPro"/>
</dbReference>
<proteinExistence type="inferred from homology"/>
<dbReference type="GO" id="GO:0000124">
    <property type="term" value="C:SAGA complex"/>
    <property type="evidence" value="ECO:0007669"/>
    <property type="project" value="InterPro"/>
</dbReference>
<dbReference type="InterPro" id="IPR003228">
    <property type="entry name" value="TFIID_TAF12_dom"/>
</dbReference>
<feature type="region of interest" description="Disordered" evidence="7">
    <location>
        <begin position="281"/>
        <end position="318"/>
    </location>
</feature>
<protein>
    <recommendedName>
        <fullName evidence="3">Transcription initiation factor TFIID subunit 12</fullName>
    </recommendedName>
</protein>
<reference evidence="9" key="1">
    <citation type="submission" date="2025-08" db="UniProtKB">
        <authorList>
            <consortium name="Ensembl"/>
        </authorList>
    </citation>
    <scope>IDENTIFICATION</scope>
</reference>
<dbReference type="GO" id="GO:0017025">
    <property type="term" value="F:TBP-class protein binding"/>
    <property type="evidence" value="ECO:0007669"/>
    <property type="project" value="TreeGrafter"/>
</dbReference>
<evidence type="ECO:0000256" key="2">
    <source>
        <dbReference type="ARBA" id="ARBA00007530"/>
    </source>
</evidence>
<organism evidence="9 10">
    <name type="scientific">Accipiter nisus</name>
    <name type="common">Eurasian sparrowhawk</name>
    <dbReference type="NCBI Taxonomy" id="211598"/>
    <lineage>
        <taxon>Eukaryota</taxon>
        <taxon>Metazoa</taxon>
        <taxon>Chordata</taxon>
        <taxon>Craniata</taxon>
        <taxon>Vertebrata</taxon>
        <taxon>Euteleostomi</taxon>
        <taxon>Archelosauria</taxon>
        <taxon>Archosauria</taxon>
        <taxon>Dinosauria</taxon>
        <taxon>Saurischia</taxon>
        <taxon>Theropoda</taxon>
        <taxon>Coelurosauria</taxon>
        <taxon>Aves</taxon>
        <taxon>Neognathae</taxon>
        <taxon>Neoaves</taxon>
        <taxon>Telluraves</taxon>
        <taxon>Accipitrimorphae</taxon>
        <taxon>Accipitriformes</taxon>
        <taxon>Accipitridae</taxon>
        <taxon>Accipitrinae</taxon>
        <taxon>Accipiter</taxon>
    </lineage>
</organism>
<keyword evidence="5" id="KW-0804">Transcription</keyword>
<comment type="subcellular location">
    <subcellularLocation>
        <location evidence="1">Nucleus</location>
    </subcellularLocation>
</comment>
<name>A0A8B9MSA3_9AVES</name>
<accession>A0A8B9MSA3</accession>
<keyword evidence="6" id="KW-0539">Nucleus</keyword>
<evidence type="ECO:0000256" key="1">
    <source>
        <dbReference type="ARBA" id="ARBA00004123"/>
    </source>
</evidence>
<dbReference type="FunFam" id="1.10.20.10:FF:000011">
    <property type="entry name" value="Transcription initiation factor TFIID subunit 12"/>
    <property type="match status" value="1"/>
</dbReference>
<dbReference type="PANTHER" id="PTHR12264:SF21">
    <property type="entry name" value="TRANSCRIPTION INITIATION FACTOR TFIID SUBUNIT 12"/>
    <property type="match status" value="1"/>
</dbReference>
<evidence type="ECO:0000313" key="9">
    <source>
        <dbReference type="Ensembl" id="ENSANIP00000011962.1"/>
    </source>
</evidence>
<evidence type="ECO:0000256" key="4">
    <source>
        <dbReference type="ARBA" id="ARBA00023015"/>
    </source>
</evidence>
<dbReference type="GO" id="GO:0046982">
    <property type="term" value="F:protein heterodimerization activity"/>
    <property type="evidence" value="ECO:0007669"/>
    <property type="project" value="InterPro"/>
</dbReference>
<dbReference type="PANTHER" id="PTHR12264">
    <property type="entry name" value="TRANSCRIPTION INITIATION FACTOR TFIID SUBUNIT 12"/>
    <property type="match status" value="1"/>
</dbReference>
<feature type="compositionally biased region" description="Polar residues" evidence="7">
    <location>
        <begin position="289"/>
        <end position="300"/>
    </location>
</feature>
<keyword evidence="10" id="KW-1185">Reference proteome</keyword>
<dbReference type="InterPro" id="IPR037794">
    <property type="entry name" value="TAF12"/>
</dbReference>
<keyword evidence="4" id="KW-0805">Transcription regulation</keyword>
<dbReference type="Gene3D" id="1.10.20.10">
    <property type="entry name" value="Histone, subunit A"/>
    <property type="match status" value="1"/>
</dbReference>
<evidence type="ECO:0000256" key="6">
    <source>
        <dbReference type="ARBA" id="ARBA00023242"/>
    </source>
</evidence>
<dbReference type="GO" id="GO:0003677">
    <property type="term" value="F:DNA binding"/>
    <property type="evidence" value="ECO:0007669"/>
    <property type="project" value="TreeGrafter"/>
</dbReference>
<dbReference type="SUPFAM" id="SSF47113">
    <property type="entry name" value="Histone-fold"/>
    <property type="match status" value="1"/>
</dbReference>
<evidence type="ECO:0000259" key="8">
    <source>
        <dbReference type="Pfam" id="PF03847"/>
    </source>
</evidence>
<evidence type="ECO:0000256" key="7">
    <source>
        <dbReference type="SAM" id="MobiDB-lite"/>
    </source>
</evidence>
<evidence type="ECO:0000256" key="5">
    <source>
        <dbReference type="ARBA" id="ARBA00023163"/>
    </source>
</evidence>
<evidence type="ECO:0000256" key="3">
    <source>
        <dbReference type="ARBA" id="ARBA00017484"/>
    </source>
</evidence>
<feature type="region of interest" description="Disordered" evidence="7">
    <location>
        <begin position="1"/>
        <end position="22"/>
    </location>
</feature>
<dbReference type="InterPro" id="IPR009072">
    <property type="entry name" value="Histone-fold"/>
</dbReference>
<dbReference type="CDD" id="cd07981">
    <property type="entry name" value="HFD_TAF12"/>
    <property type="match status" value="1"/>
</dbReference>
<comment type="similarity">
    <text evidence="2">Belongs to the TAF12 family.</text>
</comment>
<dbReference type="Ensembl" id="ENSANIT00000012372.1">
    <property type="protein sequence ID" value="ENSANIP00000011962.1"/>
    <property type="gene ID" value="ENSANIG00000008092.1"/>
</dbReference>
<dbReference type="Proteomes" id="UP000694541">
    <property type="component" value="Unplaced"/>
</dbReference>